<keyword evidence="2 3" id="KW-0732">Signal</keyword>
<feature type="signal peptide" evidence="3">
    <location>
        <begin position="1"/>
        <end position="21"/>
    </location>
</feature>
<feature type="chain" id="PRO_5030584745" evidence="3">
    <location>
        <begin position="22"/>
        <end position="227"/>
    </location>
</feature>
<dbReference type="EMBL" id="JACHBX010000003">
    <property type="protein sequence ID" value="MBB6134928.1"/>
    <property type="molecule type" value="Genomic_DNA"/>
</dbReference>
<dbReference type="InterPro" id="IPR027385">
    <property type="entry name" value="Beta-barrel_OMP"/>
</dbReference>
<dbReference type="Pfam" id="PF13505">
    <property type="entry name" value="OMP_b-brl"/>
    <property type="match status" value="1"/>
</dbReference>
<dbReference type="InterPro" id="IPR011250">
    <property type="entry name" value="OMP/PagP_B-barrel"/>
</dbReference>
<evidence type="ECO:0000256" key="3">
    <source>
        <dbReference type="SAM" id="SignalP"/>
    </source>
</evidence>
<dbReference type="PROSITE" id="PS51257">
    <property type="entry name" value="PROKAR_LIPOPROTEIN"/>
    <property type="match status" value="1"/>
</dbReference>
<comment type="caution">
    <text evidence="5">The sequence shown here is derived from an EMBL/GenBank/DDBJ whole genome shotgun (WGS) entry which is preliminary data.</text>
</comment>
<dbReference type="SUPFAM" id="SSF56925">
    <property type="entry name" value="OMPA-like"/>
    <property type="match status" value="1"/>
</dbReference>
<protein>
    <submittedName>
        <fullName evidence="5">Opacity protein-like surface antigen</fullName>
    </submittedName>
</protein>
<dbReference type="GO" id="GO:0009279">
    <property type="term" value="C:cell outer membrane"/>
    <property type="evidence" value="ECO:0007669"/>
    <property type="project" value="UniProtKB-SubCell"/>
</dbReference>
<sequence>MTMTRIMALAVGALAACAVQAQELLPIQTPAGPAVLKADELHEPDPFAGTRKSASRVYGADVAAQPNDHVFKGFRRDPRLIGGIKVAPHVAIEAGYVNLPDRGLYRDEQGRAEGASQGLGEKGSSNHLAVKVSTPEDARLSAYAKAGIAYSEVKRGINAGSDMGAFNGAGQRLNAGSDTGLYTGAGAKLKLDKSTSVNAEFSRHGDAAKKLGSVIKDGIKGNMQMGF</sequence>
<feature type="domain" description="Outer membrane protein beta-barrel" evidence="4">
    <location>
        <begin position="81"/>
        <end position="204"/>
    </location>
</feature>
<dbReference type="RefSeq" id="WP_183555585.1">
    <property type="nucleotide sequence ID" value="NZ_JACHBX010000003.1"/>
</dbReference>
<comment type="subcellular location">
    <subcellularLocation>
        <location evidence="1">Cell outer membrane</location>
    </subcellularLocation>
</comment>
<evidence type="ECO:0000256" key="2">
    <source>
        <dbReference type="ARBA" id="ARBA00022729"/>
    </source>
</evidence>
<evidence type="ECO:0000256" key="1">
    <source>
        <dbReference type="ARBA" id="ARBA00004442"/>
    </source>
</evidence>
<evidence type="ECO:0000259" key="4">
    <source>
        <dbReference type="Pfam" id="PF13505"/>
    </source>
</evidence>
<keyword evidence="6" id="KW-1185">Reference proteome</keyword>
<dbReference type="AlphaFoldDB" id="A0A7W9X1Z2"/>
<evidence type="ECO:0000313" key="5">
    <source>
        <dbReference type="EMBL" id="MBB6134928.1"/>
    </source>
</evidence>
<reference evidence="5 6" key="1">
    <citation type="submission" date="2020-08" db="EMBL/GenBank/DDBJ databases">
        <title>The Agave Microbiome: Exploring the role of microbial communities in plant adaptations to desert environments.</title>
        <authorList>
            <person name="Partida-Martinez L.P."/>
        </authorList>
    </citation>
    <scope>NUCLEOTIDE SEQUENCE [LARGE SCALE GENOMIC DNA]</scope>
    <source>
        <strain evidence="5 6">AT3.2</strain>
    </source>
</reference>
<name>A0A7W9X1Z2_9BURK</name>
<evidence type="ECO:0000313" key="6">
    <source>
        <dbReference type="Proteomes" id="UP000540787"/>
    </source>
</evidence>
<proteinExistence type="predicted"/>
<accession>A0A7W9X1Z2</accession>
<dbReference type="Proteomes" id="UP000540787">
    <property type="component" value="Unassembled WGS sequence"/>
</dbReference>
<organism evidence="5 6">
    <name type="scientific">Massilia aurea</name>
    <dbReference type="NCBI Taxonomy" id="373040"/>
    <lineage>
        <taxon>Bacteria</taxon>
        <taxon>Pseudomonadati</taxon>
        <taxon>Pseudomonadota</taxon>
        <taxon>Betaproteobacteria</taxon>
        <taxon>Burkholderiales</taxon>
        <taxon>Oxalobacteraceae</taxon>
        <taxon>Telluria group</taxon>
        <taxon>Massilia</taxon>
    </lineage>
</organism>
<dbReference type="Gene3D" id="2.40.160.20">
    <property type="match status" value="1"/>
</dbReference>
<gene>
    <name evidence="5" type="ORF">HD842_003086</name>
</gene>